<comment type="caution">
    <text evidence="1">The sequence shown here is derived from an EMBL/GenBank/DDBJ whole genome shotgun (WGS) entry which is preliminary data.</text>
</comment>
<reference evidence="1 2" key="1">
    <citation type="journal article" date="2019" name="Genome Biol. Evol.">
        <title>Insights into the evolution of the New World diploid cottons (Gossypium, subgenus Houzingenia) based on genome sequencing.</title>
        <authorList>
            <person name="Grover C.E."/>
            <person name="Arick M.A. 2nd"/>
            <person name="Thrash A."/>
            <person name="Conover J.L."/>
            <person name="Sanders W.S."/>
            <person name="Peterson D.G."/>
            <person name="Frelichowski J.E."/>
            <person name="Scheffler J.A."/>
            <person name="Scheffler B.E."/>
            <person name="Wendel J.F."/>
        </authorList>
    </citation>
    <scope>NUCLEOTIDE SEQUENCE [LARGE SCALE GENOMIC DNA]</scope>
    <source>
        <strain evidence="1">1</strain>
        <tissue evidence="1">Leaf</tissue>
    </source>
</reference>
<evidence type="ECO:0000313" key="2">
    <source>
        <dbReference type="Proteomes" id="UP000593576"/>
    </source>
</evidence>
<evidence type="ECO:0000313" key="1">
    <source>
        <dbReference type="EMBL" id="MBA0865296.1"/>
    </source>
</evidence>
<dbReference type="Proteomes" id="UP000593576">
    <property type="component" value="Unassembled WGS sequence"/>
</dbReference>
<proteinExistence type="predicted"/>
<dbReference type="AlphaFoldDB" id="A0A7J9M3D0"/>
<accession>A0A7J9M3D0</accession>
<name>A0A7J9M3D0_GOSSC</name>
<dbReference type="EMBL" id="JABFAF010000009">
    <property type="protein sequence ID" value="MBA0865296.1"/>
    <property type="molecule type" value="Genomic_DNA"/>
</dbReference>
<organism evidence="1 2">
    <name type="scientific">Gossypium schwendimanii</name>
    <name type="common">Cotton</name>
    <dbReference type="NCBI Taxonomy" id="34291"/>
    <lineage>
        <taxon>Eukaryota</taxon>
        <taxon>Viridiplantae</taxon>
        <taxon>Streptophyta</taxon>
        <taxon>Embryophyta</taxon>
        <taxon>Tracheophyta</taxon>
        <taxon>Spermatophyta</taxon>
        <taxon>Magnoliopsida</taxon>
        <taxon>eudicotyledons</taxon>
        <taxon>Gunneridae</taxon>
        <taxon>Pentapetalae</taxon>
        <taxon>rosids</taxon>
        <taxon>malvids</taxon>
        <taxon>Malvales</taxon>
        <taxon>Malvaceae</taxon>
        <taxon>Malvoideae</taxon>
        <taxon>Gossypium</taxon>
    </lineage>
</organism>
<sequence length="16" mass="1967">MEVRLLRYRFTLGLSL</sequence>
<gene>
    <name evidence="1" type="ORF">Goshw_010921</name>
</gene>
<keyword evidence="2" id="KW-1185">Reference proteome</keyword>
<protein>
    <submittedName>
        <fullName evidence="1">Uncharacterized protein</fullName>
    </submittedName>
</protein>